<keyword evidence="2" id="KW-1185">Reference proteome</keyword>
<comment type="caution">
    <text evidence="1">The sequence shown here is derived from an EMBL/GenBank/DDBJ whole genome shotgun (WGS) entry which is preliminary data.</text>
</comment>
<reference evidence="1 2" key="1">
    <citation type="submission" date="2018-07" db="EMBL/GenBank/DDBJ databases">
        <title>Genome analysis of Larkinella rosea.</title>
        <authorList>
            <person name="Zhou Z."/>
            <person name="Wang G."/>
        </authorList>
    </citation>
    <scope>NUCLEOTIDE SEQUENCE [LARGE SCALE GENOMIC DNA]</scope>
    <source>
        <strain evidence="2">zzj9</strain>
    </source>
</reference>
<protein>
    <submittedName>
        <fullName evidence="1">Uncharacterized protein</fullName>
    </submittedName>
</protein>
<evidence type="ECO:0000313" key="1">
    <source>
        <dbReference type="EMBL" id="RCR69678.1"/>
    </source>
</evidence>
<accession>A0A368JPY2</accession>
<evidence type="ECO:0000313" key="2">
    <source>
        <dbReference type="Proteomes" id="UP000253383"/>
    </source>
</evidence>
<proteinExistence type="predicted"/>
<name>A0A368JPY2_9BACT</name>
<organism evidence="1 2">
    <name type="scientific">Larkinella punicea</name>
    <dbReference type="NCBI Taxonomy" id="2315727"/>
    <lineage>
        <taxon>Bacteria</taxon>
        <taxon>Pseudomonadati</taxon>
        <taxon>Bacteroidota</taxon>
        <taxon>Cytophagia</taxon>
        <taxon>Cytophagales</taxon>
        <taxon>Spirosomataceae</taxon>
        <taxon>Larkinella</taxon>
    </lineage>
</organism>
<dbReference type="EMBL" id="QOWE01000007">
    <property type="protein sequence ID" value="RCR69678.1"/>
    <property type="molecule type" value="Genomic_DNA"/>
</dbReference>
<dbReference type="RefSeq" id="WP_114405872.1">
    <property type="nucleotide sequence ID" value="NZ_QOWE01000007.1"/>
</dbReference>
<gene>
    <name evidence="1" type="ORF">DUE52_10030</name>
</gene>
<dbReference type="OrthoDB" id="963666at2"/>
<dbReference type="Proteomes" id="UP000253383">
    <property type="component" value="Unassembled WGS sequence"/>
</dbReference>
<dbReference type="AlphaFoldDB" id="A0A368JPY2"/>
<sequence length="117" mass="13283">MESTFDTHWADEARLTFNQLPTEVQNAFLRQLPNLVASYASLYAQRPEDSKVVGTISHMQAPDWNLWLRMGTEYAEAETGPILFVNEFSSLSPEDFEQSVVAARQSGDRLNEDRNAD</sequence>